<gene>
    <name evidence="2" type="ORF">PR002_g20828</name>
    <name evidence="3" type="ORF">PR003_g31373</name>
</gene>
<feature type="region of interest" description="Disordered" evidence="1">
    <location>
        <begin position="1"/>
        <end position="28"/>
    </location>
</feature>
<evidence type="ECO:0000313" key="5">
    <source>
        <dbReference type="Proteomes" id="UP000435112"/>
    </source>
</evidence>
<dbReference type="EMBL" id="QXFT01006561">
    <property type="protein sequence ID" value="KAE9268654.1"/>
    <property type="molecule type" value="Genomic_DNA"/>
</dbReference>
<evidence type="ECO:0000313" key="2">
    <source>
        <dbReference type="EMBL" id="KAE8991506.1"/>
    </source>
</evidence>
<dbReference type="Proteomes" id="UP000434957">
    <property type="component" value="Unassembled WGS sequence"/>
</dbReference>
<keyword evidence="4" id="KW-1185">Reference proteome</keyword>
<evidence type="ECO:0000313" key="4">
    <source>
        <dbReference type="Proteomes" id="UP000434957"/>
    </source>
</evidence>
<proteinExistence type="predicted"/>
<dbReference type="Proteomes" id="UP000435112">
    <property type="component" value="Unassembled WGS sequence"/>
</dbReference>
<sequence>MKMRPQTHRGAAGRWCSTSASDHDTERNSIFDAAMEKSYHQ</sequence>
<reference evidence="3 4" key="1">
    <citation type="submission" date="2018-08" db="EMBL/GenBank/DDBJ databases">
        <title>Genomic investigation of the strawberry pathogen Phytophthora fragariae indicates pathogenicity is determined by transcriptional variation in three key races.</title>
        <authorList>
            <person name="Adams T.M."/>
            <person name="Armitage A.D."/>
            <person name="Sobczyk M.K."/>
            <person name="Bates H.J."/>
            <person name="Dunwell J.M."/>
            <person name="Nellist C.F."/>
            <person name="Harrison R.J."/>
        </authorList>
    </citation>
    <scope>NUCLEOTIDE SEQUENCE [LARGE SCALE GENOMIC DNA]</scope>
    <source>
        <strain evidence="2 5">SCRP324</strain>
        <strain evidence="3 4">SCRP333</strain>
    </source>
</reference>
<dbReference type="EMBL" id="QXFU01002032">
    <property type="protein sequence ID" value="KAE8991506.1"/>
    <property type="molecule type" value="Genomic_DNA"/>
</dbReference>
<protein>
    <submittedName>
        <fullName evidence="3">Uncharacterized protein</fullName>
    </submittedName>
</protein>
<comment type="caution">
    <text evidence="3">The sequence shown here is derived from an EMBL/GenBank/DDBJ whole genome shotgun (WGS) entry which is preliminary data.</text>
</comment>
<name>A0A6A4B978_9STRA</name>
<evidence type="ECO:0000256" key="1">
    <source>
        <dbReference type="SAM" id="MobiDB-lite"/>
    </source>
</evidence>
<organism evidence="3 4">
    <name type="scientific">Phytophthora rubi</name>
    <dbReference type="NCBI Taxonomy" id="129364"/>
    <lineage>
        <taxon>Eukaryota</taxon>
        <taxon>Sar</taxon>
        <taxon>Stramenopiles</taxon>
        <taxon>Oomycota</taxon>
        <taxon>Peronosporomycetes</taxon>
        <taxon>Peronosporales</taxon>
        <taxon>Peronosporaceae</taxon>
        <taxon>Phytophthora</taxon>
    </lineage>
</organism>
<accession>A0A6A4B978</accession>
<evidence type="ECO:0000313" key="3">
    <source>
        <dbReference type="EMBL" id="KAE9268654.1"/>
    </source>
</evidence>
<dbReference type="AlphaFoldDB" id="A0A6A4B978"/>